<evidence type="ECO:0000313" key="1">
    <source>
        <dbReference type="EMBL" id="KAI9920168.1"/>
    </source>
</evidence>
<dbReference type="Proteomes" id="UP001163321">
    <property type="component" value="Chromosome 10"/>
</dbReference>
<accession>A0ACC0WMR5</accession>
<protein>
    <submittedName>
        <fullName evidence="1">Uncharacterized protein</fullName>
    </submittedName>
</protein>
<organism evidence="1 2">
    <name type="scientific">Peronosclerospora sorghi</name>
    <dbReference type="NCBI Taxonomy" id="230839"/>
    <lineage>
        <taxon>Eukaryota</taxon>
        <taxon>Sar</taxon>
        <taxon>Stramenopiles</taxon>
        <taxon>Oomycota</taxon>
        <taxon>Peronosporomycetes</taxon>
        <taxon>Peronosporales</taxon>
        <taxon>Peronosporaceae</taxon>
        <taxon>Peronosclerospora</taxon>
    </lineage>
</organism>
<proteinExistence type="predicted"/>
<sequence length="118" mass="13315">MGRLQSSHNSFRTAFRAIRGSSSIPSASESTVGLSETSECSPVLTSRSESKYHVSRSRMRASPRAMDDDGRDENDRHEGLSKVTSSEREGSKGVESRSPMKLLWYIECIFEWTHISWQ</sequence>
<keyword evidence="2" id="KW-1185">Reference proteome</keyword>
<dbReference type="EMBL" id="CM047589">
    <property type="protein sequence ID" value="KAI9920168.1"/>
    <property type="molecule type" value="Genomic_DNA"/>
</dbReference>
<name>A0ACC0WMR5_9STRA</name>
<evidence type="ECO:0000313" key="2">
    <source>
        <dbReference type="Proteomes" id="UP001163321"/>
    </source>
</evidence>
<comment type="caution">
    <text evidence="1">The sequence shown here is derived from an EMBL/GenBank/DDBJ whole genome shotgun (WGS) entry which is preliminary data.</text>
</comment>
<gene>
    <name evidence="1" type="ORF">PsorP6_016004</name>
</gene>
<reference evidence="1 2" key="1">
    <citation type="journal article" date="2022" name="bioRxiv">
        <title>The genome of the oomycete Peronosclerospora sorghi, a cosmopolitan pathogen of maize and sorghum, is inflated with dispersed pseudogenes.</title>
        <authorList>
            <person name="Fletcher K."/>
            <person name="Martin F."/>
            <person name="Isakeit T."/>
            <person name="Cavanaugh K."/>
            <person name="Magill C."/>
            <person name="Michelmore R."/>
        </authorList>
    </citation>
    <scope>NUCLEOTIDE SEQUENCE [LARGE SCALE GENOMIC DNA]</scope>
    <source>
        <strain evidence="1">P6</strain>
    </source>
</reference>